<dbReference type="EMBL" id="BIFT01000001">
    <property type="protein sequence ID" value="GCE26524.1"/>
    <property type="molecule type" value="Genomic_DNA"/>
</dbReference>
<comment type="caution">
    <text evidence="2">The sequence shown here is derived from an EMBL/GenBank/DDBJ whole genome shotgun (WGS) entry which is preliminary data.</text>
</comment>
<keyword evidence="1" id="KW-0812">Transmembrane</keyword>
<dbReference type="RefSeq" id="WP_126626966.1">
    <property type="nucleotide sequence ID" value="NZ_BIFT01000001.1"/>
</dbReference>
<organism evidence="2 3">
    <name type="scientific">Dictyobacter alpinus</name>
    <dbReference type="NCBI Taxonomy" id="2014873"/>
    <lineage>
        <taxon>Bacteria</taxon>
        <taxon>Bacillati</taxon>
        <taxon>Chloroflexota</taxon>
        <taxon>Ktedonobacteria</taxon>
        <taxon>Ktedonobacterales</taxon>
        <taxon>Dictyobacteraceae</taxon>
        <taxon>Dictyobacter</taxon>
    </lineage>
</organism>
<feature type="transmembrane region" description="Helical" evidence="1">
    <location>
        <begin position="63"/>
        <end position="82"/>
    </location>
</feature>
<accession>A0A402B5B5</accession>
<feature type="transmembrane region" description="Helical" evidence="1">
    <location>
        <begin position="261"/>
        <end position="282"/>
    </location>
</feature>
<evidence type="ECO:0000313" key="3">
    <source>
        <dbReference type="Proteomes" id="UP000287171"/>
    </source>
</evidence>
<dbReference type="OrthoDB" id="149390at2"/>
<keyword evidence="1" id="KW-1133">Transmembrane helix</keyword>
<dbReference type="AlphaFoldDB" id="A0A402B5B5"/>
<keyword evidence="3" id="KW-1185">Reference proteome</keyword>
<feature type="transmembrane region" description="Helical" evidence="1">
    <location>
        <begin position="94"/>
        <end position="115"/>
    </location>
</feature>
<evidence type="ECO:0000256" key="1">
    <source>
        <dbReference type="SAM" id="Phobius"/>
    </source>
</evidence>
<feature type="transmembrane region" description="Helical" evidence="1">
    <location>
        <begin position="135"/>
        <end position="158"/>
    </location>
</feature>
<reference evidence="3" key="1">
    <citation type="submission" date="2018-12" db="EMBL/GenBank/DDBJ databases">
        <title>Tengunoibacter tsumagoiensis gen. nov., sp. nov., Dictyobacter kobayashii sp. nov., D. alpinus sp. nov., and D. joshuensis sp. nov. and description of Dictyobacteraceae fam. nov. within the order Ktedonobacterales isolated from Tengu-no-mugimeshi.</title>
        <authorList>
            <person name="Wang C.M."/>
            <person name="Zheng Y."/>
            <person name="Sakai Y."/>
            <person name="Toyoda A."/>
            <person name="Minakuchi Y."/>
            <person name="Abe K."/>
            <person name="Yokota A."/>
            <person name="Yabe S."/>
        </authorList>
    </citation>
    <scope>NUCLEOTIDE SEQUENCE [LARGE SCALE GENOMIC DNA]</scope>
    <source>
        <strain evidence="3">Uno16</strain>
    </source>
</reference>
<proteinExistence type="predicted"/>
<gene>
    <name evidence="2" type="ORF">KDA_20080</name>
</gene>
<protein>
    <submittedName>
        <fullName evidence="2">Uncharacterized protein</fullName>
    </submittedName>
</protein>
<feature type="transmembrane region" description="Helical" evidence="1">
    <location>
        <begin position="29"/>
        <end position="48"/>
    </location>
</feature>
<name>A0A402B5B5_9CHLR</name>
<keyword evidence="1" id="KW-0472">Membrane</keyword>
<evidence type="ECO:0000313" key="2">
    <source>
        <dbReference type="EMBL" id="GCE26524.1"/>
    </source>
</evidence>
<sequence>MSVTTKQPQVSQPRGWRRLWKSPTSRARWFWLTISILAYGGLLGWYYYALRTQDDPEPFADPLRLFGIIAYILVLFTASYSLRRRFIRGLPGKVQSWLWMHTWLGVITILIALLHDNYARVTHDFCNNFSCLTETYWATSALFALIFLVVSGISGRLLDRWQTRVIAREASSNGVGIERSLEERLRTLAYTVERYSAGKSDEFKIACSDMMESRGRSKHSEDEIAAHERADWKRVQPTLQDHARLAHSLQRQRRARNIMQVWRSLHMVLATLALIIISYHGIMELLTNVLHIIASPE</sequence>
<dbReference type="Proteomes" id="UP000287171">
    <property type="component" value="Unassembled WGS sequence"/>
</dbReference>